<name>A0A062UBX1_9PROT</name>
<accession>A0A062UBX1</accession>
<organism evidence="2 3">
    <name type="scientific">Hyphomonas chukchiensis</name>
    <dbReference type="NCBI Taxonomy" id="1280947"/>
    <lineage>
        <taxon>Bacteria</taxon>
        <taxon>Pseudomonadati</taxon>
        <taxon>Pseudomonadota</taxon>
        <taxon>Alphaproteobacteria</taxon>
        <taxon>Hyphomonadales</taxon>
        <taxon>Hyphomonadaceae</taxon>
        <taxon>Hyphomonas</taxon>
    </lineage>
</organism>
<sequence>MIGICRLFLALVAAALVACPVMALDVQNRGDGIEAMLVSKSVQAAPGIEDVHRDASGPDSMEESCPKRNDCSIIAINQVSPAPTVSPLPDEANLIAIPAVQFSVEEVLIKGFSTGPPAGTYKPRPQTPLVLKQRFLI</sequence>
<dbReference type="EMBL" id="AWFG01000063">
    <property type="protein sequence ID" value="KCZ55193.1"/>
    <property type="molecule type" value="Genomic_DNA"/>
</dbReference>
<feature type="chain" id="PRO_5001614566" evidence="1">
    <location>
        <begin position="24"/>
        <end position="137"/>
    </location>
</feature>
<dbReference type="STRING" id="1280947.HY30_08495"/>
<dbReference type="RefSeq" id="WP_034742939.1">
    <property type="nucleotide sequence ID" value="NZ_AWFG01000063.1"/>
</dbReference>
<dbReference type="PROSITE" id="PS51257">
    <property type="entry name" value="PROKAR_LIPOPROTEIN"/>
    <property type="match status" value="1"/>
</dbReference>
<evidence type="ECO:0000313" key="3">
    <source>
        <dbReference type="Proteomes" id="UP000027190"/>
    </source>
</evidence>
<proteinExistence type="predicted"/>
<keyword evidence="1" id="KW-0732">Signal</keyword>
<reference evidence="2 3" key="1">
    <citation type="journal article" date="2014" name="Antonie Van Leeuwenhoek">
        <title>Hyphomonas beringensis sp. nov. and Hyphomonas chukchiensis sp. nov., isolated from surface seawater of the Bering Sea and Chukchi Sea.</title>
        <authorList>
            <person name="Li C."/>
            <person name="Lai Q."/>
            <person name="Li G."/>
            <person name="Dong C."/>
            <person name="Wang J."/>
            <person name="Liao Y."/>
            <person name="Shao Z."/>
        </authorList>
    </citation>
    <scope>NUCLEOTIDE SEQUENCE [LARGE SCALE GENOMIC DNA]</scope>
    <source>
        <strain evidence="2 3">BH-BN04-4</strain>
    </source>
</reference>
<keyword evidence="3" id="KW-1185">Reference proteome</keyword>
<protein>
    <submittedName>
        <fullName evidence="2">Uncharacterized protein</fullName>
    </submittedName>
</protein>
<gene>
    <name evidence="2" type="ORF">HY30_08495</name>
</gene>
<feature type="signal peptide" evidence="1">
    <location>
        <begin position="1"/>
        <end position="23"/>
    </location>
</feature>
<dbReference type="AlphaFoldDB" id="A0A062UBX1"/>
<evidence type="ECO:0000256" key="1">
    <source>
        <dbReference type="SAM" id="SignalP"/>
    </source>
</evidence>
<comment type="caution">
    <text evidence="2">The sequence shown here is derived from an EMBL/GenBank/DDBJ whole genome shotgun (WGS) entry which is preliminary data.</text>
</comment>
<evidence type="ECO:0000313" key="2">
    <source>
        <dbReference type="EMBL" id="KCZ55193.1"/>
    </source>
</evidence>
<dbReference type="Proteomes" id="UP000027190">
    <property type="component" value="Unassembled WGS sequence"/>
</dbReference>